<protein>
    <submittedName>
        <fullName evidence="3">Addiction module toxin, RelE/StbE family</fullName>
    </submittedName>
</protein>
<reference evidence="3 4" key="1">
    <citation type="journal article" date="2015" name="Nature">
        <title>rRNA introns, odd ribosomes, and small enigmatic genomes across a large radiation of phyla.</title>
        <authorList>
            <person name="Brown C.T."/>
            <person name="Hug L.A."/>
            <person name="Thomas B.C."/>
            <person name="Sharon I."/>
            <person name="Castelle C.J."/>
            <person name="Singh A."/>
            <person name="Wilkins M.J."/>
            <person name="Williams K.H."/>
            <person name="Banfield J.F."/>
        </authorList>
    </citation>
    <scope>NUCLEOTIDE SEQUENCE [LARGE SCALE GENOMIC DNA]</scope>
</reference>
<evidence type="ECO:0000313" key="3">
    <source>
        <dbReference type="EMBL" id="KKU02673.1"/>
    </source>
</evidence>
<accession>A0A0G1PBB4</accession>
<evidence type="ECO:0000256" key="2">
    <source>
        <dbReference type="ARBA" id="ARBA00022649"/>
    </source>
</evidence>
<dbReference type="InterPro" id="IPR007712">
    <property type="entry name" value="RelE/ParE_toxin"/>
</dbReference>
<sequence length="90" mass="10535">MSQSYQVEYLPLTEKFFKKHPANLCSQILEKVDLVARDPFAPNSNLTQLKDPISGFRLRIGDFRIIYVLDKENRRLVVVKIDHRSSVYKP</sequence>
<comment type="caution">
    <text evidence="3">The sequence shown here is derived from an EMBL/GenBank/DDBJ whole genome shotgun (WGS) entry which is preliminary data.</text>
</comment>
<dbReference type="InterPro" id="IPR035093">
    <property type="entry name" value="RelE/ParE_toxin_dom_sf"/>
</dbReference>
<dbReference type="Proteomes" id="UP000034264">
    <property type="component" value="Unassembled WGS sequence"/>
</dbReference>
<dbReference type="PANTHER" id="PTHR35601">
    <property type="entry name" value="TOXIN RELE"/>
    <property type="match status" value="1"/>
</dbReference>
<proteinExistence type="inferred from homology"/>
<gene>
    <name evidence="3" type="ORF">UX05_C0009G0009</name>
</gene>
<evidence type="ECO:0000313" key="4">
    <source>
        <dbReference type="Proteomes" id="UP000034264"/>
    </source>
</evidence>
<dbReference type="Pfam" id="PF05016">
    <property type="entry name" value="ParE_toxin"/>
    <property type="match status" value="1"/>
</dbReference>
<dbReference type="Gene3D" id="3.30.2310.20">
    <property type="entry name" value="RelE-like"/>
    <property type="match status" value="1"/>
</dbReference>
<dbReference type="AlphaFoldDB" id="A0A0G1PBB4"/>
<evidence type="ECO:0000256" key="1">
    <source>
        <dbReference type="ARBA" id="ARBA00006226"/>
    </source>
</evidence>
<name>A0A0G1PBB4_9BACT</name>
<organism evidence="3 4">
    <name type="scientific">Candidatus Amesbacteria bacterium GW2011_GWC2_45_19</name>
    <dbReference type="NCBI Taxonomy" id="1618366"/>
    <lineage>
        <taxon>Bacteria</taxon>
        <taxon>Candidatus Amesiibacteriota</taxon>
    </lineage>
</organism>
<dbReference type="SUPFAM" id="SSF143011">
    <property type="entry name" value="RelE-like"/>
    <property type="match status" value="1"/>
</dbReference>
<dbReference type="EMBL" id="LCKS01000009">
    <property type="protein sequence ID" value="KKU02673.1"/>
    <property type="molecule type" value="Genomic_DNA"/>
</dbReference>
<dbReference type="PANTHER" id="PTHR35601:SF1">
    <property type="entry name" value="TOXIN RELE"/>
    <property type="match status" value="1"/>
</dbReference>
<keyword evidence="2" id="KW-1277">Toxin-antitoxin system</keyword>
<comment type="similarity">
    <text evidence="1">Belongs to the RelE toxin family.</text>
</comment>